<gene>
    <name evidence="2" type="ORF">AsAng_0041790</name>
</gene>
<protein>
    <submittedName>
        <fullName evidence="2">Uncharacterized protein</fullName>
    </submittedName>
</protein>
<feature type="transmembrane region" description="Helical" evidence="1">
    <location>
        <begin position="20"/>
        <end position="38"/>
    </location>
</feature>
<evidence type="ECO:0000256" key="1">
    <source>
        <dbReference type="SAM" id="Phobius"/>
    </source>
</evidence>
<proteinExistence type="predicted"/>
<accession>A0A915YHT1</accession>
<name>A0A915YHT1_9BACT</name>
<evidence type="ECO:0000313" key="2">
    <source>
        <dbReference type="EMBL" id="BDS13442.1"/>
    </source>
</evidence>
<dbReference type="Proteomes" id="UP001060919">
    <property type="component" value="Chromosome"/>
</dbReference>
<dbReference type="KEGG" id="aup:AsAng_0041790"/>
<dbReference type="EMBL" id="AP026867">
    <property type="protein sequence ID" value="BDS13442.1"/>
    <property type="molecule type" value="Genomic_DNA"/>
</dbReference>
<keyword evidence="1" id="KW-0812">Transmembrane</keyword>
<keyword evidence="1" id="KW-1133">Transmembrane helix</keyword>
<organism evidence="2 3">
    <name type="scientific">Aureispira anguillae</name>
    <dbReference type="NCBI Taxonomy" id="2864201"/>
    <lineage>
        <taxon>Bacteria</taxon>
        <taxon>Pseudomonadati</taxon>
        <taxon>Bacteroidota</taxon>
        <taxon>Saprospiria</taxon>
        <taxon>Saprospirales</taxon>
        <taxon>Saprospiraceae</taxon>
        <taxon>Aureispira</taxon>
    </lineage>
</organism>
<keyword evidence="1" id="KW-0472">Membrane</keyword>
<evidence type="ECO:0000313" key="3">
    <source>
        <dbReference type="Proteomes" id="UP001060919"/>
    </source>
</evidence>
<reference evidence="2" key="1">
    <citation type="submission" date="2022-09" db="EMBL/GenBank/DDBJ databases">
        <title>Aureispira anguillicida sp. nov., isolated from Leptocephalus of Japanese eel Anguilla japonica.</title>
        <authorList>
            <person name="Yuasa K."/>
            <person name="Mekata T."/>
            <person name="Ikunari K."/>
        </authorList>
    </citation>
    <scope>NUCLEOTIDE SEQUENCE</scope>
    <source>
        <strain evidence="2">EL160426</strain>
    </source>
</reference>
<dbReference type="AlphaFoldDB" id="A0A915YHT1"/>
<keyword evidence="3" id="KW-1185">Reference proteome</keyword>
<sequence length="50" mass="6404">MEFQKQFERIKELRKHQEEIIFFFLMVYFSVRCFAFLGNHKKQEYKHFLI</sequence>